<gene>
    <name evidence="2" type="ORF">QBC36DRAFT_384544</name>
</gene>
<accession>A0AAN6WET5</accession>
<dbReference type="PANTHER" id="PTHR47784">
    <property type="entry name" value="STEROL UPTAKE CONTROL PROTEIN 2"/>
    <property type="match status" value="1"/>
</dbReference>
<comment type="caution">
    <text evidence="2">The sequence shown here is derived from an EMBL/GenBank/DDBJ whole genome shotgun (WGS) entry which is preliminary data.</text>
</comment>
<reference evidence="2" key="1">
    <citation type="journal article" date="2023" name="Mol. Phylogenet. Evol.">
        <title>Genome-scale phylogeny and comparative genomics of the fungal order Sordariales.</title>
        <authorList>
            <person name="Hensen N."/>
            <person name="Bonometti L."/>
            <person name="Westerberg I."/>
            <person name="Brannstrom I.O."/>
            <person name="Guillou S."/>
            <person name="Cros-Aarteil S."/>
            <person name="Calhoun S."/>
            <person name="Haridas S."/>
            <person name="Kuo A."/>
            <person name="Mondo S."/>
            <person name="Pangilinan J."/>
            <person name="Riley R."/>
            <person name="LaButti K."/>
            <person name="Andreopoulos B."/>
            <person name="Lipzen A."/>
            <person name="Chen C."/>
            <person name="Yan M."/>
            <person name="Daum C."/>
            <person name="Ng V."/>
            <person name="Clum A."/>
            <person name="Steindorff A."/>
            <person name="Ohm R.A."/>
            <person name="Martin F."/>
            <person name="Silar P."/>
            <person name="Natvig D.O."/>
            <person name="Lalanne C."/>
            <person name="Gautier V."/>
            <person name="Ament-Velasquez S.L."/>
            <person name="Kruys A."/>
            <person name="Hutchinson M.I."/>
            <person name="Powell A.J."/>
            <person name="Barry K."/>
            <person name="Miller A.N."/>
            <person name="Grigoriev I.V."/>
            <person name="Debuchy R."/>
            <person name="Gladieux P."/>
            <person name="Hiltunen Thoren M."/>
            <person name="Johannesson H."/>
        </authorList>
    </citation>
    <scope>NUCLEOTIDE SEQUENCE</scope>
    <source>
        <strain evidence="2">CBS 892.96</strain>
    </source>
</reference>
<dbReference type="InterPro" id="IPR053157">
    <property type="entry name" value="Sterol_Uptake_Regulator"/>
</dbReference>
<dbReference type="GO" id="GO:0001228">
    <property type="term" value="F:DNA-binding transcription activator activity, RNA polymerase II-specific"/>
    <property type="evidence" value="ECO:0007669"/>
    <property type="project" value="TreeGrafter"/>
</dbReference>
<feature type="region of interest" description="Disordered" evidence="1">
    <location>
        <begin position="1"/>
        <end position="44"/>
    </location>
</feature>
<dbReference type="PANTHER" id="PTHR47784:SF4">
    <property type="entry name" value="ZN(II)2CYS6 TRANSCRIPTION FACTOR (EUROFUNG)"/>
    <property type="match status" value="1"/>
</dbReference>
<keyword evidence="3" id="KW-1185">Reference proteome</keyword>
<evidence type="ECO:0000313" key="2">
    <source>
        <dbReference type="EMBL" id="KAK4180230.1"/>
    </source>
</evidence>
<dbReference type="EMBL" id="MU866102">
    <property type="protein sequence ID" value="KAK4180230.1"/>
    <property type="molecule type" value="Genomic_DNA"/>
</dbReference>
<reference evidence="2" key="2">
    <citation type="submission" date="2023-05" db="EMBL/GenBank/DDBJ databases">
        <authorList>
            <consortium name="Lawrence Berkeley National Laboratory"/>
            <person name="Steindorff A."/>
            <person name="Hensen N."/>
            <person name="Bonometti L."/>
            <person name="Westerberg I."/>
            <person name="Brannstrom I.O."/>
            <person name="Guillou S."/>
            <person name="Cros-Aarteil S."/>
            <person name="Calhoun S."/>
            <person name="Haridas S."/>
            <person name="Kuo A."/>
            <person name="Mondo S."/>
            <person name="Pangilinan J."/>
            <person name="Riley R."/>
            <person name="Labutti K."/>
            <person name="Andreopoulos B."/>
            <person name="Lipzen A."/>
            <person name="Chen C."/>
            <person name="Yanf M."/>
            <person name="Daum C."/>
            <person name="Ng V."/>
            <person name="Clum A."/>
            <person name="Ohm R."/>
            <person name="Martin F."/>
            <person name="Silar P."/>
            <person name="Natvig D."/>
            <person name="Lalanne C."/>
            <person name="Gautier V."/>
            <person name="Ament-Velasquez S.L."/>
            <person name="Kruys A."/>
            <person name="Hutchinson M.I."/>
            <person name="Powell A.J."/>
            <person name="Barry K."/>
            <person name="Miller A.N."/>
            <person name="Grigoriev I.V."/>
            <person name="Debuchy R."/>
            <person name="Gladieux P."/>
            <person name="Thoren M.H."/>
            <person name="Johannesson H."/>
        </authorList>
    </citation>
    <scope>NUCLEOTIDE SEQUENCE</scope>
    <source>
        <strain evidence="2">CBS 892.96</strain>
    </source>
</reference>
<dbReference type="AlphaFoldDB" id="A0AAN6WET5"/>
<evidence type="ECO:0000313" key="3">
    <source>
        <dbReference type="Proteomes" id="UP001302321"/>
    </source>
</evidence>
<proteinExistence type="predicted"/>
<organism evidence="2 3">
    <name type="scientific">Triangularia setosa</name>
    <dbReference type="NCBI Taxonomy" id="2587417"/>
    <lineage>
        <taxon>Eukaryota</taxon>
        <taxon>Fungi</taxon>
        <taxon>Dikarya</taxon>
        <taxon>Ascomycota</taxon>
        <taxon>Pezizomycotina</taxon>
        <taxon>Sordariomycetes</taxon>
        <taxon>Sordariomycetidae</taxon>
        <taxon>Sordariales</taxon>
        <taxon>Podosporaceae</taxon>
        <taxon>Triangularia</taxon>
    </lineage>
</organism>
<dbReference type="Proteomes" id="UP001302321">
    <property type="component" value="Unassembled WGS sequence"/>
</dbReference>
<protein>
    <submittedName>
        <fullName evidence="2">Uncharacterized protein</fullName>
    </submittedName>
</protein>
<evidence type="ECO:0000256" key="1">
    <source>
        <dbReference type="SAM" id="MobiDB-lite"/>
    </source>
</evidence>
<name>A0AAN6WET5_9PEZI</name>
<feature type="compositionally biased region" description="Low complexity" evidence="1">
    <location>
        <begin position="9"/>
        <end position="22"/>
    </location>
</feature>
<sequence>MADSTSSDSLSRPISSGSFSSSNVIRQETSTPLSNTSHALHSPAPSETLNLRHVHLIVHLTSSKDIFDFGATPHRPSENSAALTLALQKGLEAPYLLYQLLAISSSHFAILGHHLLADALSLRSRPLDVFLAEYARCSGLHRGVRTIAASSWPMLMESELIDMLSWKMIDISASLKRGEKEACHEAIKFLQVGFDSEHEGEAGSKGNKHQMTYSWPVVVPPELVALLTGKRPEALVVLGYICVLLHHARQMWQIRDAGRYIFAKVDERLGEDWRCWLDWPLEMIAID</sequence>
<feature type="compositionally biased region" description="Polar residues" evidence="1">
    <location>
        <begin position="23"/>
        <end position="44"/>
    </location>
</feature>